<comment type="subcellular location">
    <subcellularLocation>
        <location evidence="5">Nucleus</location>
    </subcellularLocation>
    <subcellularLocation>
        <location evidence="5">Cytoplasm</location>
    </subcellularLocation>
</comment>
<dbReference type="EMBL" id="JAPWDV010000001">
    <property type="protein sequence ID" value="KAJ6224107.1"/>
    <property type="molecule type" value="Genomic_DNA"/>
</dbReference>
<dbReference type="SMART" id="SM00727">
    <property type="entry name" value="STI1"/>
    <property type="match status" value="1"/>
</dbReference>
<dbReference type="GO" id="GO:0003684">
    <property type="term" value="F:damaged DNA binding"/>
    <property type="evidence" value="ECO:0007669"/>
    <property type="project" value="UniProtKB-UniRule"/>
</dbReference>
<feature type="domain" description="UBA" evidence="7">
    <location>
        <begin position="333"/>
        <end position="373"/>
    </location>
</feature>
<evidence type="ECO:0000313" key="10">
    <source>
        <dbReference type="Proteomes" id="UP001142055"/>
    </source>
</evidence>
<dbReference type="FunFam" id="1.10.10.540:FF:000001">
    <property type="entry name" value="UV excision repair protein RAD23 B"/>
    <property type="match status" value="1"/>
</dbReference>
<dbReference type="FunFam" id="3.10.20.90:FF:000254">
    <property type="entry name" value="UV excision repair protein Rad23"/>
    <property type="match status" value="1"/>
</dbReference>
<feature type="region of interest" description="Disordered" evidence="6">
    <location>
        <begin position="80"/>
        <end position="129"/>
    </location>
</feature>
<evidence type="ECO:0000259" key="7">
    <source>
        <dbReference type="PROSITE" id="PS50030"/>
    </source>
</evidence>
<dbReference type="InterPro" id="IPR036353">
    <property type="entry name" value="XPC-bd_sf"/>
</dbReference>
<dbReference type="Pfam" id="PF00627">
    <property type="entry name" value="UBA"/>
    <property type="match status" value="2"/>
</dbReference>
<keyword evidence="2 5" id="KW-0227">DNA damage</keyword>
<dbReference type="PROSITE" id="PS50053">
    <property type="entry name" value="UBIQUITIN_2"/>
    <property type="match status" value="1"/>
</dbReference>
<evidence type="ECO:0000256" key="4">
    <source>
        <dbReference type="ARBA" id="ARBA00023242"/>
    </source>
</evidence>
<evidence type="ECO:0000259" key="8">
    <source>
        <dbReference type="PROSITE" id="PS50053"/>
    </source>
</evidence>
<dbReference type="PRINTS" id="PR01839">
    <property type="entry name" value="RAD23PROTEIN"/>
</dbReference>
<evidence type="ECO:0000256" key="5">
    <source>
        <dbReference type="RuleBase" id="RU367049"/>
    </source>
</evidence>
<dbReference type="InterPro" id="IPR015940">
    <property type="entry name" value="UBA"/>
</dbReference>
<dbReference type="InterPro" id="IPR004806">
    <property type="entry name" value="Rad23"/>
</dbReference>
<comment type="function">
    <text evidence="5">Multiubiquitin chain receptor involved in modulation of proteasomal degradation. Involved in nucleotide excision repair.</text>
</comment>
<dbReference type="OMA" id="WLTPTKQ"/>
<dbReference type="GO" id="GO:0031593">
    <property type="term" value="F:polyubiquitin modification-dependent protein binding"/>
    <property type="evidence" value="ECO:0007669"/>
    <property type="project" value="UniProtKB-UniRule"/>
</dbReference>
<dbReference type="GO" id="GO:0006289">
    <property type="term" value="P:nucleotide-excision repair"/>
    <property type="evidence" value="ECO:0007669"/>
    <property type="project" value="UniProtKB-UniRule"/>
</dbReference>
<dbReference type="InterPro" id="IPR006636">
    <property type="entry name" value="STI1_HS-bd"/>
</dbReference>
<dbReference type="InterPro" id="IPR009060">
    <property type="entry name" value="UBA-like_sf"/>
</dbReference>
<keyword evidence="5" id="KW-0963">Cytoplasm</keyword>
<dbReference type="Proteomes" id="UP001142055">
    <property type="component" value="Chromosome 1"/>
</dbReference>
<dbReference type="PANTHER" id="PTHR10621">
    <property type="entry name" value="UV EXCISION REPAIR PROTEIN RAD23"/>
    <property type="match status" value="1"/>
</dbReference>
<gene>
    <name evidence="9" type="ORF">RDWZM_002652</name>
</gene>
<dbReference type="SMART" id="SM00213">
    <property type="entry name" value="UBQ"/>
    <property type="match status" value="1"/>
</dbReference>
<reference evidence="9" key="1">
    <citation type="submission" date="2022-12" db="EMBL/GenBank/DDBJ databases">
        <title>Genome assemblies of Blomia tropicalis.</title>
        <authorList>
            <person name="Cui Y."/>
        </authorList>
    </citation>
    <scope>NUCLEOTIDE SEQUENCE</scope>
    <source>
        <tissue evidence="9">Adult mites</tissue>
    </source>
</reference>
<accession>A0A9Q0MEC0</accession>
<dbReference type="SMART" id="SM00165">
    <property type="entry name" value="UBA"/>
    <property type="match status" value="2"/>
</dbReference>
<name>A0A9Q0MEC0_BLOTA</name>
<dbReference type="PROSITE" id="PS50030">
    <property type="entry name" value="UBA"/>
    <property type="match status" value="2"/>
</dbReference>
<dbReference type="SUPFAM" id="SSF54236">
    <property type="entry name" value="Ubiquitin-like"/>
    <property type="match status" value="1"/>
</dbReference>
<feature type="region of interest" description="Disordered" evidence="6">
    <location>
        <begin position="178"/>
        <end position="221"/>
    </location>
</feature>
<dbReference type="FunFam" id="1.10.8.10:FF:000003">
    <property type="entry name" value="UV excision repair protein RAD23 homolog"/>
    <property type="match status" value="1"/>
</dbReference>
<keyword evidence="10" id="KW-1185">Reference proteome</keyword>
<proteinExistence type="inferred from homology"/>
<dbReference type="GO" id="GO:0043161">
    <property type="term" value="P:proteasome-mediated ubiquitin-dependent protein catabolic process"/>
    <property type="evidence" value="ECO:0007669"/>
    <property type="project" value="UniProtKB-UniRule"/>
</dbReference>
<dbReference type="Pfam" id="PF09280">
    <property type="entry name" value="XPC-binding"/>
    <property type="match status" value="1"/>
</dbReference>
<dbReference type="NCBIfam" id="TIGR00601">
    <property type="entry name" value="rad23"/>
    <property type="match status" value="1"/>
</dbReference>
<dbReference type="Gene3D" id="3.10.20.90">
    <property type="entry name" value="Phosphatidylinositol 3-kinase Catalytic Subunit, Chain A, domain 1"/>
    <property type="match status" value="1"/>
</dbReference>
<dbReference type="PANTHER" id="PTHR10621:SF0">
    <property type="entry name" value="UV EXCISION REPAIR PROTEIN RAD23"/>
    <property type="match status" value="1"/>
</dbReference>
<dbReference type="CDD" id="cd14427">
    <property type="entry name" value="UBA2_HR23A"/>
    <property type="match status" value="1"/>
</dbReference>
<dbReference type="Gene3D" id="1.10.8.10">
    <property type="entry name" value="DNA helicase RuvA subunit, C-terminal domain"/>
    <property type="match status" value="2"/>
</dbReference>
<feature type="compositionally biased region" description="Low complexity" evidence="6">
    <location>
        <begin position="85"/>
        <end position="127"/>
    </location>
</feature>
<dbReference type="SUPFAM" id="SSF101238">
    <property type="entry name" value="XPC-binding domain"/>
    <property type="match status" value="1"/>
</dbReference>
<comment type="similarity">
    <text evidence="5">Belongs to the RAD23 family.</text>
</comment>
<dbReference type="CDD" id="cd01805">
    <property type="entry name" value="Ubl_Rad23"/>
    <property type="match status" value="1"/>
</dbReference>
<dbReference type="GO" id="GO:0070628">
    <property type="term" value="F:proteasome binding"/>
    <property type="evidence" value="ECO:0007669"/>
    <property type="project" value="TreeGrafter"/>
</dbReference>
<feature type="compositionally biased region" description="Low complexity" evidence="6">
    <location>
        <begin position="192"/>
        <end position="213"/>
    </location>
</feature>
<dbReference type="InterPro" id="IPR015360">
    <property type="entry name" value="XPC-bd"/>
</dbReference>
<dbReference type="Gene3D" id="1.10.10.540">
    <property type="entry name" value="XPC-binding domain"/>
    <property type="match status" value="1"/>
</dbReference>
<feature type="domain" description="UBA" evidence="7">
    <location>
        <begin position="137"/>
        <end position="177"/>
    </location>
</feature>
<protein>
    <recommendedName>
        <fullName evidence="5">UV excision repair protein RAD23</fullName>
    </recommendedName>
</protein>
<evidence type="ECO:0000256" key="3">
    <source>
        <dbReference type="ARBA" id="ARBA00023204"/>
    </source>
</evidence>
<evidence type="ECO:0000256" key="6">
    <source>
        <dbReference type="SAM" id="MobiDB-lite"/>
    </source>
</evidence>
<dbReference type="SUPFAM" id="SSF46934">
    <property type="entry name" value="UBA-like"/>
    <property type="match status" value="2"/>
</dbReference>
<dbReference type="InterPro" id="IPR029071">
    <property type="entry name" value="Ubiquitin-like_domsf"/>
</dbReference>
<keyword evidence="3 5" id="KW-0234">DNA repair</keyword>
<dbReference type="InterPro" id="IPR000626">
    <property type="entry name" value="Ubiquitin-like_dom"/>
</dbReference>
<dbReference type="Pfam" id="PF00240">
    <property type="entry name" value="ubiquitin"/>
    <property type="match status" value="1"/>
</dbReference>
<feature type="domain" description="Ubiquitin-like" evidence="8">
    <location>
        <begin position="1"/>
        <end position="72"/>
    </location>
</feature>
<keyword evidence="1" id="KW-0677">Repeat</keyword>
<dbReference type="AlphaFoldDB" id="A0A9Q0MEC0"/>
<comment type="caution">
    <text evidence="9">The sequence shown here is derived from an EMBL/GenBank/DDBJ whole genome shotgun (WGS) entry which is preliminary data.</text>
</comment>
<dbReference type="FunFam" id="1.10.8.10:FF:000002">
    <property type="entry name" value="UV excision repair protein RAD23 homolog"/>
    <property type="match status" value="1"/>
</dbReference>
<evidence type="ECO:0000256" key="1">
    <source>
        <dbReference type="ARBA" id="ARBA00022737"/>
    </source>
</evidence>
<dbReference type="GO" id="GO:0005829">
    <property type="term" value="C:cytosol"/>
    <property type="evidence" value="ECO:0007669"/>
    <property type="project" value="TreeGrafter"/>
</dbReference>
<evidence type="ECO:0000256" key="2">
    <source>
        <dbReference type="ARBA" id="ARBA00022763"/>
    </source>
</evidence>
<dbReference type="GO" id="GO:0043130">
    <property type="term" value="F:ubiquitin binding"/>
    <property type="evidence" value="ECO:0007669"/>
    <property type="project" value="UniProtKB-UniRule"/>
</dbReference>
<evidence type="ECO:0000313" key="9">
    <source>
        <dbReference type="EMBL" id="KAJ6224107.1"/>
    </source>
</evidence>
<dbReference type="CDD" id="cd14378">
    <property type="entry name" value="UBA1_Rhp23p_like"/>
    <property type="match status" value="1"/>
</dbReference>
<sequence>MKVTLKTLQQTVFVVEIDENELVRKLKEKIEETRKKEFNADWMKLIYSGKIWNDDMVLKNSGYDESKFVVVMAVKPVTQSNPKVSESSTSTTTTATSQPVANTPASTAPAVAAPTATSQSATTQSPALAESTVVVGEDYERIVLQIMEMGYERPAVERALRASFNNPDRAVEYLITGIPEDTGNDQPPPSQPTQQPRTTDSSRSNPLAAAAASAGGGGGGAANVGSNPLSFLLEQPQFQQMRQAVQQNPSLLHNLMQQIGVSNPQLLQLISDNQEAFLQMLNEPTDSPARTAGAGAAASAGSNVSPAAAAAAVAGLGAGSNIENLFGTAEITQQDKEAIDRLKALGFPEYLVVQAYFACDKNENMAANFLLSQGIDE</sequence>
<dbReference type="GO" id="GO:0005654">
    <property type="term" value="C:nucleoplasm"/>
    <property type="evidence" value="ECO:0007669"/>
    <property type="project" value="TreeGrafter"/>
</dbReference>
<keyword evidence="4 5" id="KW-0539">Nucleus</keyword>
<organism evidence="9 10">
    <name type="scientific">Blomia tropicalis</name>
    <name type="common">Mite</name>
    <dbReference type="NCBI Taxonomy" id="40697"/>
    <lineage>
        <taxon>Eukaryota</taxon>
        <taxon>Metazoa</taxon>
        <taxon>Ecdysozoa</taxon>
        <taxon>Arthropoda</taxon>
        <taxon>Chelicerata</taxon>
        <taxon>Arachnida</taxon>
        <taxon>Acari</taxon>
        <taxon>Acariformes</taxon>
        <taxon>Sarcoptiformes</taxon>
        <taxon>Astigmata</taxon>
        <taxon>Glycyphagoidea</taxon>
        <taxon>Echimyopodidae</taxon>
        <taxon>Blomia</taxon>
    </lineage>
</organism>